<dbReference type="RefSeq" id="WP_188813290.1">
    <property type="nucleotide sequence ID" value="NZ_BMHT01000003.1"/>
</dbReference>
<name>A0ABQ1U045_9BACT</name>
<sequence length="174" mass="18778">MRKHVILPAIRNAARATGLATWQTGRLFRKTAQNALEAIQDVLRAEVQKGNVQLVADFLANKALPAAKVLLLERMAARMLVRIGLRGALATNVIGWVLPFALEALVRAGHKTGFFEKLKANATISDALHRLEELKQTAWKTLAPDTDANAETPADDATLLPAEGPNNTIAITAS</sequence>
<protein>
    <recommendedName>
        <fullName evidence="4">DUF697 domain-containing protein</fullName>
    </recommendedName>
</protein>
<feature type="region of interest" description="Disordered" evidence="1">
    <location>
        <begin position="143"/>
        <end position="174"/>
    </location>
</feature>
<evidence type="ECO:0000313" key="2">
    <source>
        <dbReference type="EMBL" id="GGF07246.1"/>
    </source>
</evidence>
<evidence type="ECO:0008006" key="4">
    <source>
        <dbReference type="Google" id="ProtNLM"/>
    </source>
</evidence>
<accession>A0ABQ1U045</accession>
<keyword evidence="3" id="KW-1185">Reference proteome</keyword>
<organism evidence="2 3">
    <name type="scientific">Hymenobacter cavernae</name>
    <dbReference type="NCBI Taxonomy" id="2044852"/>
    <lineage>
        <taxon>Bacteria</taxon>
        <taxon>Pseudomonadati</taxon>
        <taxon>Bacteroidota</taxon>
        <taxon>Cytophagia</taxon>
        <taxon>Cytophagales</taxon>
        <taxon>Hymenobacteraceae</taxon>
        <taxon>Hymenobacter</taxon>
    </lineage>
</organism>
<gene>
    <name evidence="2" type="ORF">GCM10011383_17900</name>
</gene>
<dbReference type="EMBL" id="BMHT01000003">
    <property type="protein sequence ID" value="GGF07246.1"/>
    <property type="molecule type" value="Genomic_DNA"/>
</dbReference>
<evidence type="ECO:0000256" key="1">
    <source>
        <dbReference type="SAM" id="MobiDB-lite"/>
    </source>
</evidence>
<evidence type="ECO:0000313" key="3">
    <source>
        <dbReference type="Proteomes" id="UP000632273"/>
    </source>
</evidence>
<reference evidence="3" key="1">
    <citation type="journal article" date="2019" name="Int. J. Syst. Evol. Microbiol.">
        <title>The Global Catalogue of Microorganisms (GCM) 10K type strain sequencing project: providing services to taxonomists for standard genome sequencing and annotation.</title>
        <authorList>
            <consortium name="The Broad Institute Genomics Platform"/>
            <consortium name="The Broad Institute Genome Sequencing Center for Infectious Disease"/>
            <person name="Wu L."/>
            <person name="Ma J."/>
        </authorList>
    </citation>
    <scope>NUCLEOTIDE SEQUENCE [LARGE SCALE GENOMIC DNA]</scope>
    <source>
        <strain evidence="3">CGMCC 1.15197</strain>
    </source>
</reference>
<dbReference type="Proteomes" id="UP000632273">
    <property type="component" value="Unassembled WGS sequence"/>
</dbReference>
<feature type="compositionally biased region" description="Polar residues" evidence="1">
    <location>
        <begin position="165"/>
        <end position="174"/>
    </location>
</feature>
<proteinExistence type="predicted"/>
<comment type="caution">
    <text evidence="2">The sequence shown here is derived from an EMBL/GenBank/DDBJ whole genome shotgun (WGS) entry which is preliminary data.</text>
</comment>